<dbReference type="Proteomes" id="UP000694580">
    <property type="component" value="Chromosome 9"/>
</dbReference>
<dbReference type="PRINTS" id="PR01884">
    <property type="entry name" value="MALPROTEIN"/>
</dbReference>
<proteinExistence type="predicted"/>
<reference evidence="8" key="3">
    <citation type="submission" date="2025-09" db="UniProtKB">
        <authorList>
            <consortium name="Ensembl"/>
        </authorList>
    </citation>
    <scope>IDENTIFICATION</scope>
</reference>
<dbReference type="InterPro" id="IPR050578">
    <property type="entry name" value="MARVEL-CKLF_proteins"/>
</dbReference>
<evidence type="ECO:0000256" key="5">
    <source>
        <dbReference type="PROSITE-ProRule" id="PRU00581"/>
    </source>
</evidence>
<dbReference type="PANTHER" id="PTHR22776">
    <property type="entry name" value="MARVEL-CONTAINING POTENTIAL LIPID RAFT-ASSOCIATED PROTEIN"/>
    <property type="match status" value="1"/>
</dbReference>
<keyword evidence="9" id="KW-1185">Reference proteome</keyword>
<evidence type="ECO:0000256" key="4">
    <source>
        <dbReference type="ARBA" id="ARBA00023136"/>
    </source>
</evidence>
<sequence length="197" mass="21464">METTEGLAQGHNVWVKDSDYLPITGSKCSSNLGLVFWFIDEYLSINCSNGFHILSATFTSQHEELKSSNVVLGLPAWLLIAVTEYVHSAALGWVMFVSIFCWVLTVVLLLLYLAKALTRMPQLPWDTTLVFNCSAALVYAVAGVVEATLVASSKEEDSYSAWAASTVCVFLVSLSYACSSILSLRSWRAMQDGGEGG</sequence>
<dbReference type="PROSITE" id="PS51225">
    <property type="entry name" value="MARVEL"/>
    <property type="match status" value="1"/>
</dbReference>
<dbReference type="Pfam" id="PF01284">
    <property type="entry name" value="MARVEL"/>
    <property type="match status" value="1"/>
</dbReference>
<evidence type="ECO:0000313" key="9">
    <source>
        <dbReference type="Proteomes" id="UP000694580"/>
    </source>
</evidence>
<keyword evidence="4 5" id="KW-0472">Membrane</keyword>
<evidence type="ECO:0000256" key="1">
    <source>
        <dbReference type="ARBA" id="ARBA00004141"/>
    </source>
</evidence>
<feature type="domain" description="MARVEL" evidence="7">
    <location>
        <begin position="57"/>
        <end position="188"/>
    </location>
</feature>
<reference evidence="8" key="2">
    <citation type="submission" date="2025-08" db="UniProtKB">
        <authorList>
            <consortium name="Ensembl"/>
        </authorList>
    </citation>
    <scope>IDENTIFICATION</scope>
</reference>
<dbReference type="GO" id="GO:0016020">
    <property type="term" value="C:membrane"/>
    <property type="evidence" value="ECO:0007669"/>
    <property type="project" value="UniProtKB-SubCell"/>
</dbReference>
<organism evidence="8 9">
    <name type="scientific">Denticeps clupeoides</name>
    <name type="common">denticle herring</name>
    <dbReference type="NCBI Taxonomy" id="299321"/>
    <lineage>
        <taxon>Eukaryota</taxon>
        <taxon>Metazoa</taxon>
        <taxon>Chordata</taxon>
        <taxon>Craniata</taxon>
        <taxon>Vertebrata</taxon>
        <taxon>Euteleostomi</taxon>
        <taxon>Actinopterygii</taxon>
        <taxon>Neopterygii</taxon>
        <taxon>Teleostei</taxon>
        <taxon>Clupei</taxon>
        <taxon>Clupeiformes</taxon>
        <taxon>Denticipitoidei</taxon>
        <taxon>Denticipitidae</taxon>
        <taxon>Denticeps</taxon>
    </lineage>
</organism>
<keyword evidence="2 5" id="KW-0812">Transmembrane</keyword>
<feature type="transmembrane region" description="Helical" evidence="6">
    <location>
        <begin position="162"/>
        <end position="184"/>
    </location>
</feature>
<feature type="transmembrane region" description="Helical" evidence="6">
    <location>
        <begin position="93"/>
        <end position="117"/>
    </location>
</feature>
<keyword evidence="3 6" id="KW-1133">Transmembrane helix</keyword>
<dbReference type="InterPro" id="IPR008253">
    <property type="entry name" value="Marvel"/>
</dbReference>
<evidence type="ECO:0000256" key="6">
    <source>
        <dbReference type="SAM" id="Phobius"/>
    </source>
</evidence>
<evidence type="ECO:0000256" key="3">
    <source>
        <dbReference type="ARBA" id="ARBA00022989"/>
    </source>
</evidence>
<dbReference type="GO" id="GO:0019911">
    <property type="term" value="F:structural constituent of myelin sheath"/>
    <property type="evidence" value="ECO:0007669"/>
    <property type="project" value="TreeGrafter"/>
</dbReference>
<reference evidence="8 9" key="1">
    <citation type="submission" date="2020-06" db="EMBL/GenBank/DDBJ databases">
        <authorList>
            <consortium name="Wellcome Sanger Institute Data Sharing"/>
        </authorList>
    </citation>
    <scope>NUCLEOTIDE SEQUENCE [LARGE SCALE GENOMIC DNA]</scope>
</reference>
<dbReference type="InterPro" id="IPR013295">
    <property type="entry name" value="MAL"/>
</dbReference>
<dbReference type="PANTHER" id="PTHR22776:SF10">
    <property type="entry name" value="CKLF-LIKE MARVEL TRANSMEMBRANE DOMAIN-CONTAINING PROTEIN 8"/>
    <property type="match status" value="1"/>
</dbReference>
<evidence type="ECO:0000313" key="8">
    <source>
        <dbReference type="Ensembl" id="ENSDCDP00010015950.1"/>
    </source>
</evidence>
<dbReference type="Ensembl" id="ENSDCDT00010016918.1">
    <property type="protein sequence ID" value="ENSDCDP00010015950.1"/>
    <property type="gene ID" value="ENSDCDG00010007343.1"/>
</dbReference>
<protein>
    <recommendedName>
        <fullName evidence="7">MARVEL domain-containing protein</fullName>
    </recommendedName>
</protein>
<feature type="transmembrane region" description="Helical" evidence="6">
    <location>
        <begin position="129"/>
        <end position="150"/>
    </location>
</feature>
<name>A0AAY4B5C0_9TELE</name>
<evidence type="ECO:0000259" key="7">
    <source>
        <dbReference type="PROSITE" id="PS51225"/>
    </source>
</evidence>
<dbReference type="GO" id="GO:0042552">
    <property type="term" value="P:myelination"/>
    <property type="evidence" value="ECO:0007669"/>
    <property type="project" value="TreeGrafter"/>
</dbReference>
<comment type="subcellular location">
    <subcellularLocation>
        <location evidence="1">Membrane</location>
        <topology evidence="1">Multi-pass membrane protein</topology>
    </subcellularLocation>
</comment>
<dbReference type="GeneTree" id="ENSGT00940000160520"/>
<accession>A0AAY4B5C0</accession>
<dbReference type="AlphaFoldDB" id="A0AAY4B5C0"/>
<evidence type="ECO:0000256" key="2">
    <source>
        <dbReference type="ARBA" id="ARBA00022692"/>
    </source>
</evidence>